<dbReference type="PATRIC" id="fig|1288963.3.peg.1647"/>
<sequence length="1534" mass="173333">MRLEKKAKVTEILRKALRLLSRVTLFFLLLFLLIVGLLQIPYIQTAIAGYITSLISEKTGYKSTIQSVNIRWWDAVSLRDVTVYDLKDSLMAELDEVYIDFSIKGLLDAQNPGLDEISLKKGNVRLITHPGDIQLNINVFLERLGQLVKRNKAERKSTRFLIDAINLENTSLDILDYNVVSQANTFDYSRLRFRKLVAKARDFRVYADTLSFDLSFLEGTEATSGIPIEQLRTSFTYSSTGMELAKLYLKSNETVIKDYLRFSYESALSLRNFTEEVQLYASLDAAALHLPDLSYFSSNFPDIDDVLYLSGDVEGSIKELHSDELLLRFGERSALFGKFNIRGLPDISDTYFNLSLVNSTLIHTDLSPYVSAEAQKELDKFRDIRFNSDFSGYLSQFSASGEFRTRIGTLRGRVNVRYSDNNTPYYHGNMEAVNLDIGILLEDRKLFQKASFRGNFKGSGLTAETALIELDATFRNLGINDYNYTGISTNATVGKELFTGRLNVKDPNLVMELDGTLDLRNQKDSANLILKLDTAFLQELKLTENNLFLSGSFELDTKGIDLDNIEGVTRFRDVLVSYEGRDLFLDYFLFQSLFTDDSRVISFNSDLLVAGITGKFKVAQLISDVQELWGDYLAILTNDERKTRISKGDEEYYIDLYVDLRDPNPIINLLEPTLYISNQTILEGAFYQTTDNTVFNFFAAIDTIYFNGNYFLDNNIDFNTSKTKRSDDVLASFYLYSKQQQLRSGLTFHNFASEAIWNESKVDLRLGLDQLATDSYVRINSEILLEPGNTVITLEPSEIKLLENFWEFEPNNGILLKKDEVVFDNVKLFNENQFISANGKINSNPAESLDIIVKDVSLDFLNSFGKLQYQGIANGEIILTEYQRKEGSEGYLTIRDIHINDFLIGDIDASAFFENESIFIRIDNFREGKKSIEIRGTMDDLENTLNLTAIFEETNLAISEPFLTGLVSDLDGTASGRLQISGTLGKPEIIGQGAINEGRFKFDYLNTYYLVDGDVLFDPNEISFRAVTLRDVNNNRASLSGGLTHDNFSNFIVNLNASLSNMQVLNTSLANNELFYGTAFASGTVSVFGAFNNLEITANATSQPNTRIYIPLTSSEGQTQEDFITFINVHDTVGMVSAARQADNSAISNLTLNLNLDINPNAYIEIQIDPRTGETIQGRGRGVLNLNVDTQGNFNMTGNYEIVDALYNFSLYNIINKRFVIEPGGRITWFGDPYQGTMNIRASYEENVSMIGLQNNPNASEFETAELKRRYPVKVLMTLEGQLLSPDISFAFDFSAFPEGSELQTTISAFQNRLANDEQEKNRQVFSLIMLRRFSPPGQFSGAGIGFSNLSQLVSSQLNSLISQVDQNLEIDFDLTALDESALETFQLRVAYTFLDGRLRVTRDGGFTDLQGNADFNTIAGDWQAEYLLTEDGRYRVRVYNRNNFNTLTALSINNRAPNTYGVSISQNLLFSSFKELFQNIARKNRMSPLFIDDDNILRDRIEIDLDELAPELFKPDVETERPPIQILDRPADF</sequence>
<evidence type="ECO:0000313" key="6">
    <source>
        <dbReference type="EMBL" id="EON77739.1"/>
    </source>
</evidence>
<proteinExistence type="predicted"/>
<dbReference type="STRING" id="1232681.ADIS_1658"/>
<dbReference type="InterPro" id="IPR007452">
    <property type="entry name" value="TamB_C"/>
</dbReference>
<gene>
    <name evidence="6" type="ORF">ADIS_1658</name>
</gene>
<evidence type="ECO:0000259" key="5">
    <source>
        <dbReference type="Pfam" id="PF04357"/>
    </source>
</evidence>
<dbReference type="Pfam" id="PF04357">
    <property type="entry name" value="TamB"/>
    <property type="match status" value="1"/>
</dbReference>
<dbReference type="GO" id="GO:0009306">
    <property type="term" value="P:protein secretion"/>
    <property type="evidence" value="ECO:0007669"/>
    <property type="project" value="InterPro"/>
</dbReference>
<comment type="caution">
    <text evidence="6">The sequence shown here is derived from an EMBL/GenBank/DDBJ whole genome shotgun (WGS) entry which is preliminary data.</text>
</comment>
<protein>
    <recommendedName>
        <fullName evidence="5">Translocation and assembly module TamB C-terminal domain-containing protein</fullName>
    </recommendedName>
</protein>
<keyword evidence="7" id="KW-1185">Reference proteome</keyword>
<evidence type="ECO:0000256" key="2">
    <source>
        <dbReference type="ARBA" id="ARBA00022692"/>
    </source>
</evidence>
<name>R7ZUT4_9BACT</name>
<dbReference type="Proteomes" id="UP000013909">
    <property type="component" value="Unassembled WGS sequence"/>
</dbReference>
<dbReference type="PANTHER" id="PTHR36985:SF1">
    <property type="entry name" value="TRANSLOCATION AND ASSEMBLY MODULE SUBUNIT TAMB"/>
    <property type="match status" value="1"/>
</dbReference>
<accession>R7ZUT4</accession>
<organism evidence="6 7">
    <name type="scientific">Lunatimonas lonarensis</name>
    <dbReference type="NCBI Taxonomy" id="1232681"/>
    <lineage>
        <taxon>Bacteria</taxon>
        <taxon>Pseudomonadati</taxon>
        <taxon>Bacteroidota</taxon>
        <taxon>Cytophagia</taxon>
        <taxon>Cytophagales</taxon>
        <taxon>Cyclobacteriaceae</taxon>
    </lineage>
</organism>
<evidence type="ECO:0000313" key="7">
    <source>
        <dbReference type="Proteomes" id="UP000013909"/>
    </source>
</evidence>
<evidence type="ECO:0000256" key="1">
    <source>
        <dbReference type="ARBA" id="ARBA00004167"/>
    </source>
</evidence>
<dbReference type="PANTHER" id="PTHR36985">
    <property type="entry name" value="TRANSLOCATION AND ASSEMBLY MODULE SUBUNIT TAMB"/>
    <property type="match status" value="1"/>
</dbReference>
<comment type="subcellular location">
    <subcellularLocation>
        <location evidence="1">Membrane</location>
        <topology evidence="1">Single-pass membrane protein</topology>
    </subcellularLocation>
</comment>
<reference evidence="6 7" key="1">
    <citation type="submission" date="2013-02" db="EMBL/GenBank/DDBJ databases">
        <title>A novel strain isolated from Lonar lake, Maharashtra, India.</title>
        <authorList>
            <person name="Singh A."/>
        </authorList>
    </citation>
    <scope>NUCLEOTIDE SEQUENCE [LARGE SCALE GENOMIC DNA]</scope>
    <source>
        <strain evidence="6 7">AK24</strain>
    </source>
</reference>
<keyword evidence="2" id="KW-0812">Transmembrane</keyword>
<dbReference type="EMBL" id="AQHR01000049">
    <property type="protein sequence ID" value="EON77739.1"/>
    <property type="molecule type" value="Genomic_DNA"/>
</dbReference>
<keyword evidence="4" id="KW-0472">Membrane</keyword>
<keyword evidence="3" id="KW-1133">Transmembrane helix</keyword>
<evidence type="ECO:0000256" key="3">
    <source>
        <dbReference type="ARBA" id="ARBA00022989"/>
    </source>
</evidence>
<feature type="domain" description="Translocation and assembly module TamB C-terminal" evidence="5">
    <location>
        <begin position="1030"/>
        <end position="1444"/>
    </location>
</feature>
<dbReference type="GO" id="GO:0005886">
    <property type="term" value="C:plasma membrane"/>
    <property type="evidence" value="ECO:0007669"/>
    <property type="project" value="InterPro"/>
</dbReference>
<evidence type="ECO:0000256" key="4">
    <source>
        <dbReference type="ARBA" id="ARBA00023136"/>
    </source>
</evidence>